<keyword evidence="2" id="KW-1185">Reference proteome</keyword>
<sequence length="268" mass="30414">MNWRSASIVIGILAALCLVLVLSVVYPFSTYDPYSEESPAQQFSFEEADEYRVTSSIIADGRTEYDIDGVVTDNNERYKVADWGWTTVEQYQPSSDGEVYIRRAFDDETEVDNWLETHRDDDDVEILQTAQEGDENAGIVLTGSTHSESNDLESSTEFILGNLRFIPYEQTDQDGDSDTYGLQDVWVEQTSSRITDTSGSIEADPETQAVRSVDVSWEQTELHRLTYLNYLLTTASNEESTTMEITYEFETDDVNLETPDWASDVQNE</sequence>
<evidence type="ECO:0000313" key="1">
    <source>
        <dbReference type="EMBL" id="ELY89087.1"/>
    </source>
</evidence>
<dbReference type="RefSeq" id="WP_006653985.1">
    <property type="nucleotide sequence ID" value="NZ_AOIM01000037.1"/>
</dbReference>
<dbReference type="Proteomes" id="UP000011519">
    <property type="component" value="Unassembled WGS sequence"/>
</dbReference>
<organism evidence="1 2">
    <name type="scientific">Natrialba hulunbeirensis JCM 10989</name>
    <dbReference type="NCBI Taxonomy" id="1227493"/>
    <lineage>
        <taxon>Archaea</taxon>
        <taxon>Methanobacteriati</taxon>
        <taxon>Methanobacteriota</taxon>
        <taxon>Stenosarchaea group</taxon>
        <taxon>Halobacteria</taxon>
        <taxon>Halobacteriales</taxon>
        <taxon>Natrialbaceae</taxon>
        <taxon>Natrialba</taxon>
    </lineage>
</organism>
<dbReference type="AlphaFoldDB" id="L9ZU51"/>
<proteinExistence type="predicted"/>
<reference evidence="1 2" key="1">
    <citation type="journal article" date="2014" name="PLoS Genet.">
        <title>Phylogenetically driven sequencing of extremely halophilic archaea reveals strategies for static and dynamic osmo-response.</title>
        <authorList>
            <person name="Becker E.A."/>
            <person name="Seitzer P.M."/>
            <person name="Tritt A."/>
            <person name="Larsen D."/>
            <person name="Krusor M."/>
            <person name="Yao A.I."/>
            <person name="Wu D."/>
            <person name="Madern D."/>
            <person name="Eisen J.A."/>
            <person name="Darling A.E."/>
            <person name="Facciotti M.T."/>
        </authorList>
    </citation>
    <scope>NUCLEOTIDE SEQUENCE [LARGE SCALE GENOMIC DNA]</scope>
    <source>
        <strain evidence="1 2">JCM 10989</strain>
    </source>
</reference>
<name>L9ZU51_9EURY</name>
<gene>
    <name evidence="1" type="ORF">C483_14090</name>
</gene>
<comment type="caution">
    <text evidence="1">The sequence shown here is derived from an EMBL/GenBank/DDBJ whole genome shotgun (WGS) entry which is preliminary data.</text>
</comment>
<protein>
    <submittedName>
        <fullName evidence="1">Uncharacterized protein</fullName>
    </submittedName>
</protein>
<evidence type="ECO:0000313" key="2">
    <source>
        <dbReference type="Proteomes" id="UP000011519"/>
    </source>
</evidence>
<accession>L9ZU51</accession>
<dbReference type="PATRIC" id="fig|1227493.4.peg.2831"/>
<dbReference type="OrthoDB" id="181764at2157"/>
<dbReference type="EMBL" id="AOIM01000037">
    <property type="protein sequence ID" value="ELY89087.1"/>
    <property type="molecule type" value="Genomic_DNA"/>
</dbReference>